<dbReference type="InterPro" id="IPR050062">
    <property type="entry name" value="Pro-tRNA_synthetase"/>
</dbReference>
<dbReference type="Pfam" id="PF00587">
    <property type="entry name" value="tRNA-synt_2b"/>
    <property type="match status" value="1"/>
</dbReference>
<keyword evidence="5 10" id="KW-0547">Nucleotide-binding</keyword>
<keyword evidence="3 10" id="KW-0963">Cytoplasm</keyword>
<keyword evidence="13" id="KW-1185">Reference proteome</keyword>
<dbReference type="GO" id="GO:0140096">
    <property type="term" value="F:catalytic activity, acting on a protein"/>
    <property type="evidence" value="ECO:0007669"/>
    <property type="project" value="UniProtKB-ARBA"/>
</dbReference>
<evidence type="ECO:0000256" key="6">
    <source>
        <dbReference type="ARBA" id="ARBA00022840"/>
    </source>
</evidence>
<dbReference type="AlphaFoldDB" id="A0A3M8BA92"/>
<dbReference type="EMBL" id="RHHS01000012">
    <property type="protein sequence ID" value="RNB59745.1"/>
    <property type="molecule type" value="Genomic_DNA"/>
</dbReference>
<evidence type="ECO:0000259" key="11">
    <source>
        <dbReference type="PROSITE" id="PS50862"/>
    </source>
</evidence>
<dbReference type="SUPFAM" id="SSF55681">
    <property type="entry name" value="Class II aaRS and biotin synthetases"/>
    <property type="match status" value="1"/>
</dbReference>
<dbReference type="EC" id="6.1.1.15" evidence="10"/>
<keyword evidence="4 10" id="KW-0436">Ligase</keyword>
<dbReference type="InterPro" id="IPR006195">
    <property type="entry name" value="aa-tRNA-synth_II"/>
</dbReference>
<dbReference type="InterPro" id="IPR023717">
    <property type="entry name" value="Pro-tRNA-Synthase_IIa_type1"/>
</dbReference>
<protein>
    <recommendedName>
        <fullName evidence="10">Proline--tRNA ligase</fullName>
        <ecNumber evidence="10">6.1.1.15</ecNumber>
    </recommendedName>
    <alternativeName>
        <fullName evidence="10">Prolyl-tRNA synthetase</fullName>
        <shortName evidence="10">ProRS</shortName>
    </alternativeName>
</protein>
<dbReference type="InterPro" id="IPR036621">
    <property type="entry name" value="Anticodon-bd_dom_sf"/>
</dbReference>
<dbReference type="SUPFAM" id="SSF52954">
    <property type="entry name" value="Class II aaRS ABD-related"/>
    <property type="match status" value="1"/>
</dbReference>
<dbReference type="GO" id="GO:0005829">
    <property type="term" value="C:cytosol"/>
    <property type="evidence" value="ECO:0007669"/>
    <property type="project" value="TreeGrafter"/>
</dbReference>
<dbReference type="Gene3D" id="3.40.50.800">
    <property type="entry name" value="Anticodon-binding domain"/>
    <property type="match status" value="1"/>
</dbReference>
<proteinExistence type="inferred from homology"/>
<dbReference type="Pfam" id="PF03129">
    <property type="entry name" value="HGTP_anticodon"/>
    <property type="match status" value="1"/>
</dbReference>
<comment type="function">
    <text evidence="10">Catalyzes the attachment of proline to tRNA(Pro) in a two-step reaction: proline is first activated by ATP to form Pro-AMP and then transferred to the acceptor end of tRNA(Pro). As ProRS can inadvertently accommodate and process non-cognate amino acids such as alanine and cysteine, to avoid such errors it has two additional distinct editing activities against alanine. One activity is designated as 'pretransfer' editing and involves the tRNA(Pro)-independent hydrolysis of activated Ala-AMP. The other activity is designated 'posttransfer' editing and involves deacylation of mischarged Ala-tRNA(Pro). The misacylated Cys-tRNA(Pro) is not edited by ProRS.</text>
</comment>
<comment type="similarity">
    <text evidence="10">Belongs to the class-II aminoacyl-tRNA synthetase family. ProS type 1 subfamily.</text>
</comment>
<dbReference type="Gene3D" id="3.30.930.10">
    <property type="entry name" value="Bira Bifunctional Protein, Domain 2"/>
    <property type="match status" value="2"/>
</dbReference>
<comment type="caution">
    <text evidence="12">The sequence shown here is derived from an EMBL/GenBank/DDBJ whole genome shotgun (WGS) entry which is preliminary data.</text>
</comment>
<dbReference type="InterPro" id="IPR044140">
    <property type="entry name" value="ProRS_anticodon_short"/>
</dbReference>
<dbReference type="NCBIfam" id="NF006625">
    <property type="entry name" value="PRK09194.1"/>
    <property type="match status" value="1"/>
</dbReference>
<dbReference type="FunFam" id="3.30.930.10:FF:000062">
    <property type="entry name" value="Proline--tRNA ligase"/>
    <property type="match status" value="1"/>
</dbReference>
<comment type="domain">
    <text evidence="10">Consists of three domains: the N-terminal catalytic domain, the editing domain and the C-terminal anticodon-binding domain.</text>
</comment>
<comment type="subcellular location">
    <subcellularLocation>
        <location evidence="1 10">Cytoplasm</location>
    </subcellularLocation>
</comment>
<dbReference type="InterPro" id="IPR007214">
    <property type="entry name" value="YbaK/aa-tRNA-synth-assoc-dom"/>
</dbReference>
<dbReference type="InterPro" id="IPR002316">
    <property type="entry name" value="Pro-tRNA-ligase_IIa"/>
</dbReference>
<feature type="domain" description="Aminoacyl-transfer RNA synthetases class-II family profile" evidence="11">
    <location>
        <begin position="34"/>
        <end position="468"/>
    </location>
</feature>
<dbReference type="Pfam" id="PF04073">
    <property type="entry name" value="tRNA_edit"/>
    <property type="match status" value="1"/>
</dbReference>
<reference evidence="12 13" key="1">
    <citation type="submission" date="2018-10" db="EMBL/GenBank/DDBJ databases">
        <title>Phylogenomics of Brevibacillus.</title>
        <authorList>
            <person name="Dunlap C."/>
        </authorList>
    </citation>
    <scope>NUCLEOTIDE SEQUENCE [LARGE SCALE GENOMIC DNA]</scope>
    <source>
        <strain evidence="12 13">DSM 100115</strain>
    </source>
</reference>
<name>A0A3M8BA92_9BACL</name>
<dbReference type="GO" id="GO:0002161">
    <property type="term" value="F:aminoacyl-tRNA deacylase activity"/>
    <property type="evidence" value="ECO:0007669"/>
    <property type="project" value="InterPro"/>
</dbReference>
<accession>A0A3M8BA92</accession>
<dbReference type="CDD" id="cd00779">
    <property type="entry name" value="ProRS_core_prok"/>
    <property type="match status" value="1"/>
</dbReference>
<dbReference type="FunFam" id="3.30.930.10:FF:000043">
    <property type="entry name" value="Proline--tRNA ligase"/>
    <property type="match status" value="1"/>
</dbReference>
<dbReference type="GO" id="GO:0004827">
    <property type="term" value="F:proline-tRNA ligase activity"/>
    <property type="evidence" value="ECO:0007669"/>
    <property type="project" value="UniProtKB-UniRule"/>
</dbReference>
<dbReference type="HAMAP" id="MF_01569">
    <property type="entry name" value="Pro_tRNA_synth_type1"/>
    <property type="match status" value="1"/>
</dbReference>
<dbReference type="PANTHER" id="PTHR42753:SF2">
    <property type="entry name" value="PROLINE--TRNA LIGASE"/>
    <property type="match status" value="1"/>
</dbReference>
<dbReference type="PIRSF" id="PIRSF001535">
    <property type="entry name" value="ProRS_1"/>
    <property type="match status" value="1"/>
</dbReference>
<evidence type="ECO:0000256" key="8">
    <source>
        <dbReference type="ARBA" id="ARBA00023146"/>
    </source>
</evidence>
<evidence type="ECO:0000313" key="12">
    <source>
        <dbReference type="EMBL" id="RNB59745.1"/>
    </source>
</evidence>
<dbReference type="CDD" id="cd04334">
    <property type="entry name" value="ProRS-INS"/>
    <property type="match status" value="1"/>
</dbReference>
<dbReference type="PRINTS" id="PR01046">
    <property type="entry name" value="TRNASYNTHPRO"/>
</dbReference>
<evidence type="ECO:0000256" key="4">
    <source>
        <dbReference type="ARBA" id="ARBA00022598"/>
    </source>
</evidence>
<dbReference type="PANTHER" id="PTHR42753">
    <property type="entry name" value="MITOCHONDRIAL RIBOSOME PROTEIN L39/PROLYL-TRNA LIGASE FAMILY MEMBER"/>
    <property type="match status" value="1"/>
</dbReference>
<evidence type="ECO:0000256" key="5">
    <source>
        <dbReference type="ARBA" id="ARBA00022741"/>
    </source>
</evidence>
<evidence type="ECO:0000313" key="13">
    <source>
        <dbReference type="Proteomes" id="UP000268829"/>
    </source>
</evidence>
<evidence type="ECO:0000256" key="10">
    <source>
        <dbReference type="HAMAP-Rule" id="MF_01569"/>
    </source>
</evidence>
<evidence type="ECO:0000256" key="9">
    <source>
        <dbReference type="ARBA" id="ARBA00047671"/>
    </source>
</evidence>
<evidence type="ECO:0000256" key="7">
    <source>
        <dbReference type="ARBA" id="ARBA00022917"/>
    </source>
</evidence>
<dbReference type="SUPFAM" id="SSF55826">
    <property type="entry name" value="YbaK/ProRS associated domain"/>
    <property type="match status" value="1"/>
</dbReference>
<dbReference type="Proteomes" id="UP000268829">
    <property type="component" value="Unassembled WGS sequence"/>
</dbReference>
<gene>
    <name evidence="10" type="primary">proS</name>
    <name evidence="12" type="ORF">EDM57_03625</name>
</gene>
<dbReference type="CDD" id="cd00861">
    <property type="entry name" value="ProRS_anticodon_short"/>
    <property type="match status" value="1"/>
</dbReference>
<dbReference type="GO" id="GO:0005524">
    <property type="term" value="F:ATP binding"/>
    <property type="evidence" value="ECO:0007669"/>
    <property type="project" value="UniProtKB-UniRule"/>
</dbReference>
<dbReference type="InterPro" id="IPR045864">
    <property type="entry name" value="aa-tRNA-synth_II/BPL/LPL"/>
</dbReference>
<dbReference type="InterPro" id="IPR033730">
    <property type="entry name" value="ProRS_core_prok"/>
</dbReference>
<dbReference type="GO" id="GO:0006433">
    <property type="term" value="P:prolyl-tRNA aminoacylation"/>
    <property type="evidence" value="ECO:0007669"/>
    <property type="project" value="UniProtKB-UniRule"/>
</dbReference>
<dbReference type="InterPro" id="IPR002314">
    <property type="entry name" value="aa-tRNA-synt_IIb"/>
</dbReference>
<dbReference type="InterPro" id="IPR036754">
    <property type="entry name" value="YbaK/aa-tRNA-synt-asso_dom_sf"/>
</dbReference>
<organism evidence="12 13">
    <name type="scientific">Brevibacillus gelatini</name>
    <dbReference type="NCBI Taxonomy" id="1655277"/>
    <lineage>
        <taxon>Bacteria</taxon>
        <taxon>Bacillati</taxon>
        <taxon>Bacillota</taxon>
        <taxon>Bacilli</taxon>
        <taxon>Bacillales</taxon>
        <taxon>Paenibacillaceae</taxon>
        <taxon>Brevibacillus</taxon>
    </lineage>
</organism>
<dbReference type="GO" id="GO:0016740">
    <property type="term" value="F:transferase activity"/>
    <property type="evidence" value="ECO:0007669"/>
    <property type="project" value="UniProtKB-ARBA"/>
</dbReference>
<comment type="subunit">
    <text evidence="2 10">Homodimer.</text>
</comment>
<evidence type="ECO:0000256" key="1">
    <source>
        <dbReference type="ARBA" id="ARBA00004496"/>
    </source>
</evidence>
<comment type="catalytic activity">
    <reaction evidence="9 10">
        <text>tRNA(Pro) + L-proline + ATP = L-prolyl-tRNA(Pro) + AMP + diphosphate</text>
        <dbReference type="Rhea" id="RHEA:14305"/>
        <dbReference type="Rhea" id="RHEA-COMP:9700"/>
        <dbReference type="Rhea" id="RHEA-COMP:9702"/>
        <dbReference type="ChEBI" id="CHEBI:30616"/>
        <dbReference type="ChEBI" id="CHEBI:33019"/>
        <dbReference type="ChEBI" id="CHEBI:60039"/>
        <dbReference type="ChEBI" id="CHEBI:78442"/>
        <dbReference type="ChEBI" id="CHEBI:78532"/>
        <dbReference type="ChEBI" id="CHEBI:456215"/>
        <dbReference type="EC" id="6.1.1.15"/>
    </reaction>
</comment>
<evidence type="ECO:0000256" key="3">
    <source>
        <dbReference type="ARBA" id="ARBA00022490"/>
    </source>
</evidence>
<keyword evidence="6 10" id="KW-0067">ATP-binding</keyword>
<dbReference type="NCBIfam" id="TIGR00409">
    <property type="entry name" value="proS_fam_II"/>
    <property type="match status" value="1"/>
</dbReference>
<sequence length="583" mass="64632">MLKQSQMLIPTLREVPADAEIASHKLLLRAGMARQLASGIYTYLPLALRTLHKIQAIVREEMNKAGAQELLMPAMQPAELWHQTGRWDVYGPELVRLRDRHDRSFALGPTHEEVITSLVRDEINSYKKLPINLYQIQTKFRDEVRPRFGLIRCREFIMKDAYSFDTTQEGLDRNFQAMYDAYTNIFTRVGLNFRAVEADAGAIGGKGTYEFMALCEIGEDTIAYSEEGDYAANLEKAEVVYKPSEKPAVEAPAREKVHTPGIKTIDQLVEFLNVEAKQIIKSLIYRVDDKLVMVLVRGDHELNEVKLKNLYDATTVGLASEAEIVSVTGAPAGFVGPVGIDGEKVEIIADNYVQDVYDGIVGANETDYHLAHVVPGRDFAVSRFADLRNITEGDQCPRTGGAIKFARGVEVGHVFKLGTKYSQAMGATYLDENGRSQPMIMGCYGIGVSRTIAAVIEQNNDENGIIWPVAVAPFHVHVIPVNVKVEEQRQISEQISEALQKAGVEVLFDDRPERAGVKFKDADLIGLPLRITVSDKAAQEGTVEVRVRKTGETVNVKVADLVSEVKTMLARVDHTGAALFGNE</sequence>
<keyword evidence="8 10" id="KW-0030">Aminoacyl-tRNA synthetase</keyword>
<keyword evidence="7 10" id="KW-0648">Protein biosynthesis</keyword>
<dbReference type="InterPro" id="IPR004154">
    <property type="entry name" value="Anticodon-bd"/>
</dbReference>
<evidence type="ECO:0000256" key="2">
    <source>
        <dbReference type="ARBA" id="ARBA00011738"/>
    </source>
</evidence>
<dbReference type="FunFam" id="3.40.50.800:FF:000011">
    <property type="entry name" value="Proline--tRNA ligase"/>
    <property type="match status" value="1"/>
</dbReference>
<dbReference type="PROSITE" id="PS50862">
    <property type="entry name" value="AA_TRNA_LIGASE_II"/>
    <property type="match status" value="1"/>
</dbReference>
<dbReference type="InterPro" id="IPR004500">
    <property type="entry name" value="Pro-tRNA-synth_IIa_bac-type"/>
</dbReference>